<gene>
    <name evidence="1" type="ORF">LrDSM24759_09290</name>
</gene>
<proteinExistence type="predicted"/>
<dbReference type="Proteomes" id="UP000257317">
    <property type="component" value="Unassembled WGS sequence"/>
</dbReference>
<dbReference type="RefSeq" id="WP_117118344.1">
    <property type="nucleotide sequence ID" value="NZ_BFBY01000006.1"/>
</dbReference>
<organism evidence="1 2">
    <name type="scientific">Lactobacillus rodentium</name>
    <dbReference type="NCBI Taxonomy" id="947835"/>
    <lineage>
        <taxon>Bacteria</taxon>
        <taxon>Bacillati</taxon>
        <taxon>Bacillota</taxon>
        <taxon>Bacilli</taxon>
        <taxon>Lactobacillales</taxon>
        <taxon>Lactobacillaceae</taxon>
        <taxon>Lactobacillus</taxon>
    </lineage>
</organism>
<sequence>METRPKWLQVFKILKQESVFDKWEYLYTPMFNQNTSSPTPKEFKQDKASTIFTITFKKSQDLFASIAGGDIKAEPALNNAEFDDMYTTLTGGVISADELNENVQ</sequence>
<comment type="caution">
    <text evidence="1">The sequence shown here is derived from an EMBL/GenBank/DDBJ whole genome shotgun (WGS) entry which is preliminary data.</text>
</comment>
<accession>A0A2Z6TDK4</accession>
<dbReference type="EMBL" id="BFBY01000006">
    <property type="protein sequence ID" value="GBG05015.1"/>
    <property type="molecule type" value="Genomic_DNA"/>
</dbReference>
<evidence type="ECO:0000313" key="2">
    <source>
        <dbReference type="Proteomes" id="UP000257317"/>
    </source>
</evidence>
<name>A0A2Z6TDK4_9LACO</name>
<protein>
    <submittedName>
        <fullName evidence="1">Uncharacterized protein</fullName>
    </submittedName>
</protein>
<dbReference type="AlphaFoldDB" id="A0A2Z6TDK4"/>
<evidence type="ECO:0000313" key="1">
    <source>
        <dbReference type="EMBL" id="GBG05015.1"/>
    </source>
</evidence>
<keyword evidence="2" id="KW-1185">Reference proteome</keyword>
<reference evidence="2" key="1">
    <citation type="submission" date="2018-03" db="EMBL/GenBank/DDBJ databases">
        <title>New taxa in the Lactobacillus gasseri group.</title>
        <authorList>
            <person name="Tanizawa Y."/>
            <person name="Tohno M."/>
            <person name="Endo A."/>
            <person name="Arita M."/>
        </authorList>
    </citation>
    <scope>NUCLEOTIDE SEQUENCE [LARGE SCALE GENOMIC DNA]</scope>
    <source>
        <strain evidence="2">DSM 24759</strain>
    </source>
</reference>